<sequence>MERDEERWKKFKEEQRKRLRDIEEQSVPKMTDLEILAGKRRIKLQAGNGQSVFKSYSHLVGDYSPLTSVPVMSETLEKTASEISKKLDQHTQKPRARSKAQKEERDERNKKRREKYKAQKEERDERNKKRREKYKAQKEAWKKDGLTLDFESREKQDQLNQKRRARYKAHKEATLRKIELEAKEKHDQLNQKRLEVKNKKRRSRYQNGDAEKREERKNKRQQVYRNENEEQNMKWDASKVIVRTPEKFAGSLCNLNI</sequence>
<name>A0A166HDJ3_DAUCS</name>
<evidence type="ECO:0000256" key="1">
    <source>
        <dbReference type="SAM" id="MobiDB-lite"/>
    </source>
</evidence>
<comment type="caution">
    <text evidence="2">The sequence shown here is derived from an EMBL/GenBank/DDBJ whole genome shotgun (WGS) entry which is preliminary data.</text>
</comment>
<accession>A0A166HDJ3</accession>
<reference evidence="2" key="1">
    <citation type="journal article" date="2016" name="Nat. Genet.">
        <title>A high-quality carrot genome assembly provides new insights into carotenoid accumulation and asterid genome evolution.</title>
        <authorList>
            <person name="Iorizzo M."/>
            <person name="Ellison S."/>
            <person name="Senalik D."/>
            <person name="Zeng P."/>
            <person name="Satapoomin P."/>
            <person name="Huang J."/>
            <person name="Bowman M."/>
            <person name="Iovene M."/>
            <person name="Sanseverino W."/>
            <person name="Cavagnaro P."/>
            <person name="Yildiz M."/>
            <person name="Macko-Podgorni A."/>
            <person name="Moranska E."/>
            <person name="Grzebelus E."/>
            <person name="Grzebelus D."/>
            <person name="Ashrafi H."/>
            <person name="Zheng Z."/>
            <person name="Cheng S."/>
            <person name="Spooner D."/>
            <person name="Van Deynze A."/>
            <person name="Simon P."/>
        </authorList>
    </citation>
    <scope>NUCLEOTIDE SEQUENCE [LARGE SCALE GENOMIC DNA]</scope>
    <source>
        <tissue evidence="2">Leaf</tissue>
    </source>
</reference>
<dbReference type="Gramene" id="KZN10119">
    <property type="protein sequence ID" value="KZN10119"/>
    <property type="gene ID" value="DCAR_002775"/>
</dbReference>
<proteinExistence type="predicted"/>
<feature type="compositionally biased region" description="Basic and acidic residues" evidence="1">
    <location>
        <begin position="80"/>
        <end position="91"/>
    </location>
</feature>
<dbReference type="AlphaFoldDB" id="A0A166HDJ3"/>
<feature type="compositionally biased region" description="Basic and acidic residues" evidence="1">
    <location>
        <begin position="116"/>
        <end position="127"/>
    </location>
</feature>
<feature type="region of interest" description="Disordered" evidence="1">
    <location>
        <begin position="80"/>
        <end position="232"/>
    </location>
</feature>
<protein>
    <submittedName>
        <fullName evidence="2">Uncharacterized protein</fullName>
    </submittedName>
</protein>
<feature type="compositionally biased region" description="Basic and acidic residues" evidence="1">
    <location>
        <begin position="134"/>
        <end position="157"/>
    </location>
</feature>
<evidence type="ECO:0000313" key="2">
    <source>
        <dbReference type="EMBL" id="KZN10119.1"/>
    </source>
</evidence>
<feature type="compositionally biased region" description="Basic and acidic residues" evidence="1">
    <location>
        <begin position="170"/>
        <end position="197"/>
    </location>
</feature>
<feature type="compositionally biased region" description="Basic and acidic residues" evidence="1">
    <location>
        <begin position="100"/>
        <end position="109"/>
    </location>
</feature>
<gene>
    <name evidence="2" type="ORF">DCAR_002775</name>
</gene>
<organism evidence="2">
    <name type="scientific">Daucus carota subsp. sativus</name>
    <name type="common">Carrot</name>
    <dbReference type="NCBI Taxonomy" id="79200"/>
    <lineage>
        <taxon>Eukaryota</taxon>
        <taxon>Viridiplantae</taxon>
        <taxon>Streptophyta</taxon>
        <taxon>Embryophyta</taxon>
        <taxon>Tracheophyta</taxon>
        <taxon>Spermatophyta</taxon>
        <taxon>Magnoliopsida</taxon>
        <taxon>eudicotyledons</taxon>
        <taxon>Gunneridae</taxon>
        <taxon>Pentapetalae</taxon>
        <taxon>asterids</taxon>
        <taxon>campanulids</taxon>
        <taxon>Apiales</taxon>
        <taxon>Apiaceae</taxon>
        <taxon>Apioideae</taxon>
        <taxon>Scandiceae</taxon>
        <taxon>Daucinae</taxon>
        <taxon>Daucus</taxon>
        <taxon>Daucus sect. Daucus</taxon>
    </lineage>
</organism>
<dbReference type="EMBL" id="LNRQ01000001">
    <property type="protein sequence ID" value="KZN10119.1"/>
    <property type="molecule type" value="Genomic_DNA"/>
</dbReference>